<keyword evidence="3" id="KW-0949">S-adenosyl-L-methionine</keyword>
<proteinExistence type="predicted"/>
<dbReference type="AlphaFoldDB" id="A0A8H7Q773"/>
<dbReference type="PANTHER" id="PTHR46402">
    <property type="entry name" value="SET AND MYND DOMAIN-CONTAINING PROTEIN 5"/>
    <property type="match status" value="1"/>
</dbReference>
<dbReference type="EMBL" id="JAEPRA010000003">
    <property type="protein sequence ID" value="KAG2187128.1"/>
    <property type="molecule type" value="Genomic_DNA"/>
</dbReference>
<protein>
    <recommendedName>
        <fullName evidence="8">Histone-lysine N-methyltransferase SET5</fullName>
    </recommendedName>
    <alternativeName>
        <fullName evidence="7">SET domain-containing protein 5</fullName>
    </alternativeName>
</protein>
<keyword evidence="6" id="KW-0862">Zinc</keyword>
<dbReference type="PANTHER" id="PTHR46402:SF2">
    <property type="entry name" value="HISTONE-LYSINE N-TRIMETHYLTRANSFERASE SMYD5"/>
    <property type="match status" value="1"/>
</dbReference>
<keyword evidence="4" id="KW-0479">Metal-binding</keyword>
<feature type="non-terminal residue" evidence="11">
    <location>
        <position position="423"/>
    </location>
</feature>
<dbReference type="InterPro" id="IPR046341">
    <property type="entry name" value="SET_dom_sf"/>
</dbReference>
<dbReference type="GO" id="GO:0042799">
    <property type="term" value="F:histone H4K20 methyltransferase activity"/>
    <property type="evidence" value="ECO:0007669"/>
    <property type="project" value="TreeGrafter"/>
</dbReference>
<evidence type="ECO:0000256" key="7">
    <source>
        <dbReference type="ARBA" id="ARBA00042380"/>
    </source>
</evidence>
<keyword evidence="12" id="KW-1185">Reference proteome</keyword>
<evidence type="ECO:0000313" key="11">
    <source>
        <dbReference type="EMBL" id="KAG2187128.1"/>
    </source>
</evidence>
<dbReference type="Gene3D" id="2.170.270.10">
    <property type="entry name" value="SET domain"/>
    <property type="match status" value="1"/>
</dbReference>
<dbReference type="Pfam" id="PF01753">
    <property type="entry name" value="zf-MYND"/>
    <property type="match status" value="1"/>
</dbReference>
<dbReference type="GO" id="GO:0045814">
    <property type="term" value="P:negative regulation of gene expression, epigenetic"/>
    <property type="evidence" value="ECO:0007669"/>
    <property type="project" value="TreeGrafter"/>
</dbReference>
<evidence type="ECO:0000256" key="1">
    <source>
        <dbReference type="ARBA" id="ARBA00022603"/>
    </source>
</evidence>
<dbReference type="GO" id="GO:0032259">
    <property type="term" value="P:methylation"/>
    <property type="evidence" value="ECO:0007669"/>
    <property type="project" value="UniProtKB-KW"/>
</dbReference>
<dbReference type="SMART" id="SM00317">
    <property type="entry name" value="SET"/>
    <property type="match status" value="1"/>
</dbReference>
<sequence length="423" mass="48146">SSLEASHQKSTSIVMSEIVPSEAELLAVITSIKQAEPDLGIKKVLAAVNAQQPTWTVSEKRVKKLMQSLGLVQSTHLVKSGIEDDPSVPVSFIDPKLDLKATSAAIEARMVDRITGKGLFAARDLKKDEVVFEETPFVFFPVWDLYNESRIGNVCSLCTKPFKKVSHTVLSVRCQHCDVSYCSAGCRKIAWDSFHKLECTHLNTAMKDYINLCSTESWAAAMAVMRIYCHLILANERGDLDAVLAHYDAFATVNQSERQAKETAWIFMEHTTRELWDKARKFLSKALNPPPKKCKITQPLPEALAKKLFDDEDTFLEYLGKYNINNQNGGLYLVQSHINHECHPNVCIEHPIRLSDYKISVRAIRDIKKGEQLFETYVNPRWNKETRVNYLSTNYMFQCNCKRCKNDEPVSEELRQGLRLRPE</sequence>
<reference evidence="11" key="1">
    <citation type="submission" date="2020-12" db="EMBL/GenBank/DDBJ databases">
        <title>Metabolic potential, ecology and presence of endohyphal bacteria is reflected in genomic diversity of Mucoromycotina.</title>
        <authorList>
            <person name="Muszewska A."/>
            <person name="Okrasinska A."/>
            <person name="Steczkiewicz K."/>
            <person name="Drgas O."/>
            <person name="Orlowska M."/>
            <person name="Perlinska-Lenart U."/>
            <person name="Aleksandrzak-Piekarczyk T."/>
            <person name="Szatraj K."/>
            <person name="Zielenkiewicz U."/>
            <person name="Pilsyk S."/>
            <person name="Malc E."/>
            <person name="Mieczkowski P."/>
            <person name="Kruszewska J.S."/>
            <person name="Biernat P."/>
            <person name="Pawlowska J."/>
        </authorList>
    </citation>
    <scope>NUCLEOTIDE SEQUENCE</scope>
    <source>
        <strain evidence="11">WA0000051536</strain>
    </source>
</reference>
<dbReference type="Gene3D" id="6.10.140.2220">
    <property type="match status" value="1"/>
</dbReference>
<feature type="domain" description="SET" evidence="10">
    <location>
        <begin position="95"/>
        <end position="378"/>
    </location>
</feature>
<keyword evidence="1" id="KW-0489">Methyltransferase</keyword>
<evidence type="ECO:0000256" key="8">
    <source>
        <dbReference type="ARBA" id="ARBA00044528"/>
    </source>
</evidence>
<organism evidence="11 12">
    <name type="scientific">Umbelopsis vinacea</name>
    <dbReference type="NCBI Taxonomy" id="44442"/>
    <lineage>
        <taxon>Eukaryota</taxon>
        <taxon>Fungi</taxon>
        <taxon>Fungi incertae sedis</taxon>
        <taxon>Mucoromycota</taxon>
        <taxon>Mucoromycotina</taxon>
        <taxon>Umbelopsidomycetes</taxon>
        <taxon>Umbelopsidales</taxon>
        <taxon>Umbelopsidaceae</taxon>
        <taxon>Umbelopsis</taxon>
    </lineage>
</organism>
<dbReference type="CDD" id="cd20071">
    <property type="entry name" value="SET_SMYD"/>
    <property type="match status" value="1"/>
</dbReference>
<comment type="catalytic activity">
    <reaction evidence="9">
        <text>L-lysyl-[histone] + S-adenosyl-L-methionine = N(6)-methyl-L-lysyl-[histone] + S-adenosyl-L-homocysteine + H(+)</text>
        <dbReference type="Rhea" id="RHEA:10024"/>
        <dbReference type="Rhea" id="RHEA-COMP:9845"/>
        <dbReference type="Rhea" id="RHEA-COMP:9846"/>
        <dbReference type="ChEBI" id="CHEBI:15378"/>
        <dbReference type="ChEBI" id="CHEBI:29969"/>
        <dbReference type="ChEBI" id="CHEBI:57856"/>
        <dbReference type="ChEBI" id="CHEBI:59789"/>
        <dbReference type="ChEBI" id="CHEBI:61929"/>
    </reaction>
    <physiologicalReaction direction="left-to-right" evidence="9">
        <dbReference type="Rhea" id="RHEA:10025"/>
    </physiologicalReaction>
</comment>
<evidence type="ECO:0000256" key="6">
    <source>
        <dbReference type="ARBA" id="ARBA00022833"/>
    </source>
</evidence>
<keyword evidence="5" id="KW-0863">Zinc-finger</keyword>
<dbReference type="GO" id="GO:0008270">
    <property type="term" value="F:zinc ion binding"/>
    <property type="evidence" value="ECO:0007669"/>
    <property type="project" value="UniProtKB-KW"/>
</dbReference>
<dbReference type="InterPro" id="IPR002893">
    <property type="entry name" value="Znf_MYND"/>
</dbReference>
<dbReference type="SUPFAM" id="SSF82199">
    <property type="entry name" value="SET domain"/>
    <property type="match status" value="1"/>
</dbReference>
<dbReference type="Pfam" id="PF00856">
    <property type="entry name" value="SET"/>
    <property type="match status" value="1"/>
</dbReference>
<name>A0A8H7Q773_9FUNG</name>
<gene>
    <name evidence="11" type="ORF">INT44_004798</name>
</gene>
<evidence type="ECO:0000256" key="4">
    <source>
        <dbReference type="ARBA" id="ARBA00022723"/>
    </source>
</evidence>
<dbReference type="OrthoDB" id="438641at2759"/>
<evidence type="ECO:0000256" key="3">
    <source>
        <dbReference type="ARBA" id="ARBA00022691"/>
    </source>
</evidence>
<dbReference type="Gene3D" id="1.10.220.160">
    <property type="match status" value="1"/>
</dbReference>
<evidence type="ECO:0000256" key="9">
    <source>
        <dbReference type="ARBA" id="ARBA00048619"/>
    </source>
</evidence>
<evidence type="ECO:0000256" key="2">
    <source>
        <dbReference type="ARBA" id="ARBA00022679"/>
    </source>
</evidence>
<comment type="caution">
    <text evidence="11">The sequence shown here is derived from an EMBL/GenBank/DDBJ whole genome shotgun (WGS) entry which is preliminary data.</text>
</comment>
<evidence type="ECO:0000313" key="12">
    <source>
        <dbReference type="Proteomes" id="UP000612746"/>
    </source>
</evidence>
<accession>A0A8H7Q773</accession>
<evidence type="ECO:0000256" key="5">
    <source>
        <dbReference type="ARBA" id="ARBA00022771"/>
    </source>
</evidence>
<keyword evidence="2" id="KW-0808">Transferase</keyword>
<dbReference type="PROSITE" id="PS50280">
    <property type="entry name" value="SET"/>
    <property type="match status" value="1"/>
</dbReference>
<dbReference type="Proteomes" id="UP000612746">
    <property type="component" value="Unassembled WGS sequence"/>
</dbReference>
<dbReference type="InterPro" id="IPR001214">
    <property type="entry name" value="SET_dom"/>
</dbReference>
<dbReference type="SUPFAM" id="SSF144232">
    <property type="entry name" value="HIT/MYND zinc finger-like"/>
    <property type="match status" value="1"/>
</dbReference>
<evidence type="ECO:0000259" key="10">
    <source>
        <dbReference type="PROSITE" id="PS50280"/>
    </source>
</evidence>